<dbReference type="NCBIfam" id="TIGR03519">
    <property type="entry name" value="T9SS_PorP_fam"/>
    <property type="match status" value="1"/>
</dbReference>
<name>A0ABP8NKG7_9BACT</name>
<protein>
    <recommendedName>
        <fullName evidence="3">Type IX secretion system membrane protein PorP/SprF</fullName>
    </recommendedName>
</protein>
<reference evidence="2" key="1">
    <citation type="journal article" date="2019" name="Int. J. Syst. Evol. Microbiol.">
        <title>The Global Catalogue of Microorganisms (GCM) 10K type strain sequencing project: providing services to taxonomists for standard genome sequencing and annotation.</title>
        <authorList>
            <consortium name="The Broad Institute Genomics Platform"/>
            <consortium name="The Broad Institute Genome Sequencing Center for Infectious Disease"/>
            <person name="Wu L."/>
            <person name="Ma J."/>
        </authorList>
    </citation>
    <scope>NUCLEOTIDE SEQUENCE [LARGE SCALE GENOMIC DNA]</scope>
    <source>
        <strain evidence="2">JCM 32105</strain>
    </source>
</reference>
<dbReference type="Proteomes" id="UP001500067">
    <property type="component" value="Unassembled WGS sequence"/>
</dbReference>
<organism evidence="1 2">
    <name type="scientific">Nemorincola caseinilytica</name>
    <dbReference type="NCBI Taxonomy" id="2054315"/>
    <lineage>
        <taxon>Bacteria</taxon>
        <taxon>Pseudomonadati</taxon>
        <taxon>Bacteroidota</taxon>
        <taxon>Chitinophagia</taxon>
        <taxon>Chitinophagales</taxon>
        <taxon>Chitinophagaceae</taxon>
        <taxon>Nemorincola</taxon>
    </lineage>
</organism>
<comment type="caution">
    <text evidence="1">The sequence shown here is derived from an EMBL/GenBank/DDBJ whole genome shotgun (WGS) entry which is preliminary data.</text>
</comment>
<proteinExistence type="predicted"/>
<dbReference type="InterPro" id="IPR019861">
    <property type="entry name" value="PorP/SprF_Bacteroidetes"/>
</dbReference>
<sequence>MAPLVVNPAFTGMFDGTARAGGIYRSQWGSVTVPYVTMGAHADMPLYADQSGGYMAAGLQVFNDKAGDGNLQNFTGLLSLAYHKTMGERNEIAVGMQGGYAQKSIDLSKLYFGDEFINGTASGGSSAEYGLGVGNQVSYFLINAGVSYAGSNSDGSFGYVIGLGANNINQPNDALLKKQNSDVGLDMRFTGQLGLTVKTNDRFSLRPALLFQSQSSATEVIGGNEFMYYVGNEPGYNNFSTAVFLGGWYRSGDAVMITGGVEFKGVRIGLGYDYNISSLNSASNGNGGFEIALRYIAPYPLKFAGKRVVPCQRF</sequence>
<keyword evidence="2" id="KW-1185">Reference proteome</keyword>
<dbReference type="EMBL" id="BAABFA010000015">
    <property type="protein sequence ID" value="GAA4467160.1"/>
    <property type="molecule type" value="Genomic_DNA"/>
</dbReference>
<dbReference type="Pfam" id="PF11751">
    <property type="entry name" value="PorP_SprF"/>
    <property type="match status" value="1"/>
</dbReference>
<evidence type="ECO:0000313" key="2">
    <source>
        <dbReference type="Proteomes" id="UP001500067"/>
    </source>
</evidence>
<evidence type="ECO:0008006" key="3">
    <source>
        <dbReference type="Google" id="ProtNLM"/>
    </source>
</evidence>
<gene>
    <name evidence="1" type="ORF">GCM10023093_22510</name>
</gene>
<evidence type="ECO:0000313" key="1">
    <source>
        <dbReference type="EMBL" id="GAA4467160.1"/>
    </source>
</evidence>
<accession>A0ABP8NKG7</accession>